<accession>A0ABD2I1I1</accession>
<gene>
    <name evidence="1" type="ORF">niasHS_015204</name>
</gene>
<name>A0ABD2I1I1_HETSC</name>
<reference evidence="1 2" key="1">
    <citation type="submission" date="2024-10" db="EMBL/GenBank/DDBJ databases">
        <authorList>
            <person name="Kim D."/>
        </authorList>
    </citation>
    <scope>NUCLEOTIDE SEQUENCE [LARGE SCALE GENOMIC DNA]</scope>
    <source>
        <strain evidence="1">Taebaek</strain>
    </source>
</reference>
<dbReference type="AlphaFoldDB" id="A0ABD2I1I1"/>
<proteinExistence type="predicted"/>
<comment type="caution">
    <text evidence="1">The sequence shown here is derived from an EMBL/GenBank/DDBJ whole genome shotgun (WGS) entry which is preliminary data.</text>
</comment>
<sequence>MPPIATERSFFSNLFVQATLASVANLKPVKGTADQFTFPASINFLYVSKTHKAKLTVKGDGEAKVTVLDAKAAHSPKKCKTSKF</sequence>
<keyword evidence="2" id="KW-1185">Reference proteome</keyword>
<protein>
    <submittedName>
        <fullName evidence="1">Uncharacterized protein</fullName>
    </submittedName>
</protein>
<dbReference type="Proteomes" id="UP001620645">
    <property type="component" value="Unassembled WGS sequence"/>
</dbReference>
<dbReference type="EMBL" id="JBICCN010000357">
    <property type="protein sequence ID" value="KAL3074374.1"/>
    <property type="molecule type" value="Genomic_DNA"/>
</dbReference>
<organism evidence="1 2">
    <name type="scientific">Heterodera schachtii</name>
    <name type="common">Sugarbeet cyst nematode worm</name>
    <name type="synonym">Tylenchus schachtii</name>
    <dbReference type="NCBI Taxonomy" id="97005"/>
    <lineage>
        <taxon>Eukaryota</taxon>
        <taxon>Metazoa</taxon>
        <taxon>Ecdysozoa</taxon>
        <taxon>Nematoda</taxon>
        <taxon>Chromadorea</taxon>
        <taxon>Rhabditida</taxon>
        <taxon>Tylenchina</taxon>
        <taxon>Tylenchomorpha</taxon>
        <taxon>Tylenchoidea</taxon>
        <taxon>Heteroderidae</taxon>
        <taxon>Heteroderinae</taxon>
        <taxon>Heterodera</taxon>
    </lineage>
</organism>
<evidence type="ECO:0000313" key="1">
    <source>
        <dbReference type="EMBL" id="KAL3074374.1"/>
    </source>
</evidence>
<evidence type="ECO:0000313" key="2">
    <source>
        <dbReference type="Proteomes" id="UP001620645"/>
    </source>
</evidence>